<dbReference type="AlphaFoldDB" id="F2YWV8"/>
<evidence type="ECO:0000259" key="1">
    <source>
        <dbReference type="Pfam" id="PF21836"/>
    </source>
</evidence>
<accession>F2YWV8</accession>
<protein>
    <recommendedName>
        <fullName evidence="1">DUF6895 domain-containing protein</fullName>
    </recommendedName>
</protein>
<name>F2YWV8_9BACT</name>
<dbReference type="Pfam" id="PF21836">
    <property type="entry name" value="DUF6895"/>
    <property type="match status" value="1"/>
</dbReference>
<evidence type="ECO:0000313" key="2">
    <source>
        <dbReference type="EMBL" id="AEA09218.1"/>
    </source>
</evidence>
<sequence length="408" mass="45295">MEHLASNGYYDANIPDITIRPEKVVSETSILLVAASSAAAHPEIGTRINHLAQRLIPHARCERMALGLCMEPFVAWDYALPHVCLTRLGYRDSAFDGLLRKSLNSQASAGRERVPHRTLEQEWAAAAWSEPKSRRRPIASRTARRSILNHPMDLVNGARDDIYAFTHALMYVTDFNLRPAPLPRRRSVILAEAEAALTRCLDDQDYDLAGEVLLSWPLTGTSWSATAAFGFRVLTRVEDKATFLPTPNTRIGELKALEGIRRTQYLLATAYHTAYVMGLLCAASLVPGCSPPAAIQYREAKSGSAMRIMKLLACDDRRPHWYGEIEQLGAPEMDALAGFLINVALRRRTAARDFQGVREILALAYHLDLAEMPAASQAAEMLDRLATFAEITNRNEEASVSRMRVQAA</sequence>
<feature type="domain" description="DUF6895" evidence="1">
    <location>
        <begin position="21"/>
        <end position="282"/>
    </location>
</feature>
<dbReference type="EMBL" id="JF519823">
    <property type="protein sequence ID" value="AEA09218.1"/>
    <property type="molecule type" value="Genomic_DNA"/>
</dbReference>
<reference evidence="2" key="1">
    <citation type="submission" date="2011-03" db="EMBL/GenBank/DDBJ databases">
        <title>Evidence for a New Lipase Family Identified in the Brazilian Atlantic Forest Soil Metagenome.</title>
        <authorList>
            <person name="Faoro H."/>
            <person name="Glogauer A."/>
            <person name="Souza E.M."/>
            <person name="Rigo L.U."/>
            <person name="Cruz L.M."/>
            <person name="Monteiro R.A."/>
            <person name="Pedrosa F.O."/>
        </authorList>
    </citation>
    <scope>NUCLEOTIDE SEQUENCE</scope>
</reference>
<organism evidence="2">
    <name type="scientific">uncultured Acidobacteriota bacterium</name>
    <dbReference type="NCBI Taxonomy" id="171953"/>
    <lineage>
        <taxon>Bacteria</taxon>
        <taxon>Pseudomonadati</taxon>
        <taxon>Acidobacteriota</taxon>
        <taxon>environmental samples</taxon>
    </lineage>
</organism>
<proteinExistence type="predicted"/>
<gene>
    <name evidence="2" type="ORF">Lip018_ORF007</name>
</gene>
<dbReference type="InterPro" id="IPR054190">
    <property type="entry name" value="DUF6895"/>
</dbReference>